<name>R9HYJ2_9BACT</name>
<dbReference type="HOGENOM" id="CLU_2749364_0_0_10"/>
<evidence type="ECO:0000313" key="1">
    <source>
        <dbReference type="EMBL" id="EOS09029.1"/>
    </source>
</evidence>
<accession>R9HYJ2</accession>
<dbReference type="Proteomes" id="UP000014200">
    <property type="component" value="Unassembled WGS sequence"/>
</dbReference>
<gene>
    <name evidence="1" type="ORF">C802_04248</name>
</gene>
<protein>
    <submittedName>
        <fullName evidence="1">Uncharacterized protein</fullName>
    </submittedName>
</protein>
<proteinExistence type="predicted"/>
<dbReference type="STRING" id="1235788.C802_04248"/>
<keyword evidence="2" id="KW-1185">Reference proteome</keyword>
<sequence length="70" mass="8091">MKEDNCCGHSGHYTLFPELVVVVRQCIIRCVCGIVCHDFNQWFLLSVSIRFMDKSSVEEQLVRGRFQPGE</sequence>
<organism evidence="1 2">
    <name type="scientific">Phocaeicola sartorii</name>
    <dbReference type="NCBI Taxonomy" id="671267"/>
    <lineage>
        <taxon>Bacteria</taxon>
        <taxon>Pseudomonadati</taxon>
        <taxon>Bacteroidota</taxon>
        <taxon>Bacteroidia</taxon>
        <taxon>Bacteroidales</taxon>
        <taxon>Bacteroidaceae</taxon>
        <taxon>Phocaeicola</taxon>
    </lineage>
</organism>
<dbReference type="EMBL" id="ASSP01000029">
    <property type="protein sequence ID" value="EOS09029.1"/>
    <property type="molecule type" value="Genomic_DNA"/>
</dbReference>
<dbReference type="AlphaFoldDB" id="R9HYJ2"/>
<reference evidence="1 2" key="1">
    <citation type="submission" date="2013-04" db="EMBL/GenBank/DDBJ databases">
        <title>The Genome Sequence of Bacteroides massiliensis dnLKV3.</title>
        <authorList>
            <consortium name="The Broad Institute Genomics Platform"/>
            <consortium name="The Broad Institute Genome Sequencing Center for Infectious Disease"/>
            <person name="Earl A."/>
            <person name="Xavier R."/>
            <person name="Kuhn K."/>
            <person name="Stappenbeck T."/>
            <person name="Walker B."/>
            <person name="Young S."/>
            <person name="Zeng Q."/>
            <person name="Gargeya S."/>
            <person name="Fitzgerald M."/>
            <person name="Haas B."/>
            <person name="Abouelleil A."/>
            <person name="Allen A.W."/>
            <person name="Alvarado L."/>
            <person name="Arachchi H.M."/>
            <person name="Berlin A.M."/>
            <person name="Chapman S.B."/>
            <person name="Gainer-Dewar J."/>
            <person name="Goldberg J."/>
            <person name="Griggs A."/>
            <person name="Gujja S."/>
            <person name="Hansen M."/>
            <person name="Howarth C."/>
            <person name="Imamovic A."/>
            <person name="Ireland A."/>
            <person name="Larimer J."/>
            <person name="McCowan C."/>
            <person name="Murphy C."/>
            <person name="Pearson M."/>
            <person name="Poon T.W."/>
            <person name="Priest M."/>
            <person name="Roberts A."/>
            <person name="Saif S."/>
            <person name="Shea T."/>
            <person name="Sisk P."/>
            <person name="Sykes S."/>
            <person name="Wortman J."/>
            <person name="Nusbaum C."/>
            <person name="Birren B."/>
        </authorList>
    </citation>
    <scope>NUCLEOTIDE SEQUENCE [LARGE SCALE GENOMIC DNA]</scope>
    <source>
        <strain evidence="2">dnLKV3</strain>
    </source>
</reference>
<evidence type="ECO:0000313" key="2">
    <source>
        <dbReference type="Proteomes" id="UP000014200"/>
    </source>
</evidence>
<comment type="caution">
    <text evidence="1">The sequence shown here is derived from an EMBL/GenBank/DDBJ whole genome shotgun (WGS) entry which is preliminary data.</text>
</comment>